<keyword evidence="12" id="KW-0732">Signal</keyword>
<keyword evidence="14" id="KW-1185">Reference proteome</keyword>
<name>A0AAD9J8Q7_9ANNE</name>
<keyword evidence="6" id="KW-0915">Sodium</keyword>
<evidence type="ECO:0000256" key="5">
    <source>
        <dbReference type="ARBA" id="ARBA00022989"/>
    </source>
</evidence>
<keyword evidence="5" id="KW-1133">Transmembrane helix</keyword>
<evidence type="ECO:0000256" key="8">
    <source>
        <dbReference type="ARBA" id="ARBA00023136"/>
    </source>
</evidence>
<keyword evidence="8" id="KW-0472">Membrane</keyword>
<dbReference type="GO" id="GO:0005886">
    <property type="term" value="C:plasma membrane"/>
    <property type="evidence" value="ECO:0007669"/>
    <property type="project" value="TreeGrafter"/>
</dbReference>
<feature type="chain" id="PRO_5042220399" evidence="12">
    <location>
        <begin position="23"/>
        <end position="91"/>
    </location>
</feature>
<evidence type="ECO:0000256" key="2">
    <source>
        <dbReference type="ARBA" id="ARBA00022448"/>
    </source>
</evidence>
<feature type="signal peptide" evidence="12">
    <location>
        <begin position="1"/>
        <end position="22"/>
    </location>
</feature>
<organism evidence="13 14">
    <name type="scientific">Paralvinella palmiformis</name>
    <dbReference type="NCBI Taxonomy" id="53620"/>
    <lineage>
        <taxon>Eukaryota</taxon>
        <taxon>Metazoa</taxon>
        <taxon>Spiralia</taxon>
        <taxon>Lophotrochozoa</taxon>
        <taxon>Annelida</taxon>
        <taxon>Polychaeta</taxon>
        <taxon>Sedentaria</taxon>
        <taxon>Canalipalpata</taxon>
        <taxon>Terebellida</taxon>
        <taxon>Terebelliformia</taxon>
        <taxon>Alvinellidae</taxon>
        <taxon>Paralvinella</taxon>
    </lineage>
</organism>
<evidence type="ECO:0000313" key="14">
    <source>
        <dbReference type="Proteomes" id="UP001208570"/>
    </source>
</evidence>
<evidence type="ECO:0000256" key="4">
    <source>
        <dbReference type="ARBA" id="ARBA00022692"/>
    </source>
</evidence>
<reference evidence="13" key="1">
    <citation type="journal article" date="2023" name="Mol. Biol. Evol.">
        <title>Third-Generation Sequencing Reveals the Adaptive Role of the Epigenome in Three Deep-Sea Polychaetes.</title>
        <authorList>
            <person name="Perez M."/>
            <person name="Aroh O."/>
            <person name="Sun Y."/>
            <person name="Lan Y."/>
            <person name="Juniper S.K."/>
            <person name="Young C.R."/>
            <person name="Angers B."/>
            <person name="Qian P.Y."/>
        </authorList>
    </citation>
    <scope>NUCLEOTIDE SEQUENCE</scope>
    <source>
        <strain evidence="13">P08H-3</strain>
    </source>
</reference>
<evidence type="ECO:0000313" key="13">
    <source>
        <dbReference type="EMBL" id="KAK2148692.1"/>
    </source>
</evidence>
<keyword evidence="10 11" id="KW-0407">Ion channel</keyword>
<keyword evidence="3 11" id="KW-0894">Sodium channel</keyword>
<evidence type="ECO:0000256" key="1">
    <source>
        <dbReference type="ARBA" id="ARBA00004141"/>
    </source>
</evidence>
<comment type="subcellular location">
    <subcellularLocation>
        <location evidence="1">Membrane</location>
        <topology evidence="1">Multi-pass membrane protein</topology>
    </subcellularLocation>
</comment>
<dbReference type="EMBL" id="JAODUP010000487">
    <property type="protein sequence ID" value="KAK2148692.1"/>
    <property type="molecule type" value="Genomic_DNA"/>
</dbReference>
<evidence type="ECO:0000256" key="6">
    <source>
        <dbReference type="ARBA" id="ARBA00023053"/>
    </source>
</evidence>
<protein>
    <submittedName>
        <fullName evidence="13">Uncharacterized protein</fullName>
    </submittedName>
</protein>
<evidence type="ECO:0000256" key="9">
    <source>
        <dbReference type="ARBA" id="ARBA00023201"/>
    </source>
</evidence>
<dbReference type="AlphaFoldDB" id="A0AAD9J8Q7"/>
<keyword evidence="2 11" id="KW-0813">Transport</keyword>
<proteinExistence type="inferred from homology"/>
<keyword evidence="9 11" id="KW-0739">Sodium transport</keyword>
<sequence length="91" mass="10808">MVTVTFCFVIFNLFVITQVYLSRKVDMEIKVHHQTELPFPAVTICNMNPYRRSAIENSPMFKTQKTNIQKRTSTKKTRHKRATGVWFCMYE</sequence>
<keyword evidence="4 11" id="KW-0812">Transmembrane</keyword>
<evidence type="ECO:0000256" key="3">
    <source>
        <dbReference type="ARBA" id="ARBA00022461"/>
    </source>
</evidence>
<dbReference type="GO" id="GO:0015280">
    <property type="term" value="F:ligand-gated sodium channel activity"/>
    <property type="evidence" value="ECO:0007669"/>
    <property type="project" value="TreeGrafter"/>
</dbReference>
<evidence type="ECO:0000256" key="10">
    <source>
        <dbReference type="ARBA" id="ARBA00023303"/>
    </source>
</evidence>
<dbReference type="InterPro" id="IPR001873">
    <property type="entry name" value="ENaC"/>
</dbReference>
<evidence type="ECO:0000256" key="7">
    <source>
        <dbReference type="ARBA" id="ARBA00023065"/>
    </source>
</evidence>
<evidence type="ECO:0000256" key="12">
    <source>
        <dbReference type="SAM" id="SignalP"/>
    </source>
</evidence>
<dbReference type="Pfam" id="PF00858">
    <property type="entry name" value="ASC"/>
    <property type="match status" value="1"/>
</dbReference>
<comment type="similarity">
    <text evidence="11">Belongs to the amiloride-sensitive sodium channel (TC 1.A.6) family.</text>
</comment>
<keyword evidence="7 11" id="KW-0406">Ion transport</keyword>
<dbReference type="Proteomes" id="UP001208570">
    <property type="component" value="Unassembled WGS sequence"/>
</dbReference>
<dbReference type="PANTHER" id="PTHR11690">
    <property type="entry name" value="AMILORIDE-SENSITIVE SODIUM CHANNEL-RELATED"/>
    <property type="match status" value="1"/>
</dbReference>
<comment type="caution">
    <text evidence="13">The sequence shown here is derived from an EMBL/GenBank/DDBJ whole genome shotgun (WGS) entry which is preliminary data.</text>
</comment>
<gene>
    <name evidence="13" type="ORF">LSH36_487g04029</name>
</gene>
<evidence type="ECO:0000256" key="11">
    <source>
        <dbReference type="RuleBase" id="RU000679"/>
    </source>
</evidence>
<accession>A0AAD9J8Q7</accession>